<proteinExistence type="predicted"/>
<keyword evidence="1" id="KW-1133">Transmembrane helix</keyword>
<protein>
    <recommendedName>
        <fullName evidence="4">DUF2304 domain-containing protein</fullName>
    </recommendedName>
</protein>
<keyword evidence="1" id="KW-0472">Membrane</keyword>
<dbReference type="Pfam" id="PF10066">
    <property type="entry name" value="DUF2304"/>
    <property type="match status" value="1"/>
</dbReference>
<feature type="transmembrane region" description="Helical" evidence="1">
    <location>
        <begin position="69"/>
        <end position="87"/>
    </location>
</feature>
<evidence type="ECO:0000313" key="3">
    <source>
        <dbReference type="Proteomes" id="UP000230161"/>
    </source>
</evidence>
<sequence length="123" mass="13790">MNPVSYAFGIVAALIALAAVIEMMRRKRFRERHAFWWLLAAVLSLVIAIFPSVLEFVASALGIEVPANLAFFVSIVILFIVSVQHSAELTKLEDKTRVLAEHTALIEQRLDEVTRRLDDADGR</sequence>
<feature type="transmembrane region" description="Helical" evidence="1">
    <location>
        <begin position="36"/>
        <end position="63"/>
    </location>
</feature>
<dbReference type="EMBL" id="PGFB01000004">
    <property type="protein sequence ID" value="PJJ61732.1"/>
    <property type="molecule type" value="Genomic_DNA"/>
</dbReference>
<dbReference type="Proteomes" id="UP000230161">
    <property type="component" value="Unassembled WGS sequence"/>
</dbReference>
<evidence type="ECO:0008006" key="4">
    <source>
        <dbReference type="Google" id="ProtNLM"/>
    </source>
</evidence>
<organism evidence="2 3">
    <name type="scientific">Compostimonas suwonensis</name>
    <dbReference type="NCBI Taxonomy" id="1048394"/>
    <lineage>
        <taxon>Bacteria</taxon>
        <taxon>Bacillati</taxon>
        <taxon>Actinomycetota</taxon>
        <taxon>Actinomycetes</taxon>
        <taxon>Micrococcales</taxon>
        <taxon>Microbacteriaceae</taxon>
        <taxon>Compostimonas</taxon>
    </lineage>
</organism>
<accession>A0A2M9BV21</accession>
<keyword evidence="1" id="KW-0812">Transmembrane</keyword>
<name>A0A2M9BV21_9MICO</name>
<feature type="transmembrane region" description="Helical" evidence="1">
    <location>
        <begin position="6"/>
        <end position="24"/>
    </location>
</feature>
<evidence type="ECO:0000313" key="2">
    <source>
        <dbReference type="EMBL" id="PJJ61732.1"/>
    </source>
</evidence>
<gene>
    <name evidence="2" type="ORF">CLV54_2682</name>
</gene>
<evidence type="ECO:0000256" key="1">
    <source>
        <dbReference type="SAM" id="Phobius"/>
    </source>
</evidence>
<dbReference type="RefSeq" id="WP_100345431.1">
    <property type="nucleotide sequence ID" value="NZ_PGFB01000004.1"/>
</dbReference>
<dbReference type="AlphaFoldDB" id="A0A2M9BV21"/>
<dbReference type="OrthoDB" id="3577584at2"/>
<reference evidence="2 3" key="1">
    <citation type="submission" date="2017-11" db="EMBL/GenBank/DDBJ databases">
        <title>Genomic Encyclopedia of Archaeal and Bacterial Type Strains, Phase II (KMG-II): From Individual Species to Whole Genera.</title>
        <authorList>
            <person name="Goeker M."/>
        </authorList>
    </citation>
    <scope>NUCLEOTIDE SEQUENCE [LARGE SCALE GENOMIC DNA]</scope>
    <source>
        <strain evidence="2 3">DSM 25625</strain>
    </source>
</reference>
<keyword evidence="3" id="KW-1185">Reference proteome</keyword>
<comment type="caution">
    <text evidence="2">The sequence shown here is derived from an EMBL/GenBank/DDBJ whole genome shotgun (WGS) entry which is preliminary data.</text>
</comment>
<dbReference type="InterPro" id="IPR019277">
    <property type="entry name" value="DUF2304"/>
</dbReference>